<dbReference type="GO" id="GO:0004645">
    <property type="term" value="F:1,4-alpha-oligoglucan phosphorylase activity"/>
    <property type="evidence" value="ECO:0007669"/>
    <property type="project" value="InterPro"/>
</dbReference>
<dbReference type="SUPFAM" id="SSF47648">
    <property type="entry name" value="Nucleoside phosphorylase/phosphoribosyltransferase N-terminal domain"/>
    <property type="match status" value="1"/>
</dbReference>
<evidence type="ECO:0000259" key="8">
    <source>
        <dbReference type="SMART" id="SM00941"/>
    </source>
</evidence>
<feature type="domain" description="Pyrimidine nucleoside phosphorylase C-terminal" evidence="8">
    <location>
        <begin position="346"/>
        <end position="420"/>
    </location>
</feature>
<dbReference type="InterPro" id="IPR000312">
    <property type="entry name" value="Glycosyl_Trfase_fam3"/>
</dbReference>
<dbReference type="EMBL" id="JAASRM010000001">
    <property type="protein sequence ID" value="NIK89681.1"/>
    <property type="molecule type" value="Genomic_DNA"/>
</dbReference>
<evidence type="ECO:0000256" key="5">
    <source>
        <dbReference type="ARBA" id="ARBA00022679"/>
    </source>
</evidence>
<dbReference type="Proteomes" id="UP000570514">
    <property type="component" value="Unassembled WGS sequence"/>
</dbReference>
<dbReference type="RefSeq" id="WP_167083750.1">
    <property type="nucleotide sequence ID" value="NZ_BAAADC010000001.1"/>
</dbReference>
<dbReference type="GO" id="GO:0009032">
    <property type="term" value="F:thymidine phosphorylase activity"/>
    <property type="evidence" value="ECO:0007669"/>
    <property type="project" value="UniProtKB-UniRule"/>
</dbReference>
<comment type="similarity">
    <text evidence="1 7">Belongs to the thymidine/pyrimidine-nucleoside phosphorylase family.</text>
</comment>
<comment type="subunit">
    <text evidence="2 7">Homodimer.</text>
</comment>
<evidence type="ECO:0000256" key="4">
    <source>
        <dbReference type="ARBA" id="ARBA00022676"/>
    </source>
</evidence>
<dbReference type="InterPro" id="IPR018090">
    <property type="entry name" value="Pyrmidine_PPas_bac/euk"/>
</dbReference>
<evidence type="ECO:0000256" key="1">
    <source>
        <dbReference type="ARBA" id="ARBA00006915"/>
    </source>
</evidence>
<keyword evidence="5 7" id="KW-0808">Transferase</keyword>
<proteinExistence type="inferred from homology"/>
<dbReference type="InterPro" id="IPR036320">
    <property type="entry name" value="Glycosyl_Trfase_fam3_N_dom_sf"/>
</dbReference>
<dbReference type="SUPFAM" id="SSF52418">
    <property type="entry name" value="Nucleoside phosphorylase/phosphoribosyltransferase catalytic domain"/>
    <property type="match status" value="1"/>
</dbReference>
<evidence type="ECO:0000256" key="7">
    <source>
        <dbReference type="HAMAP-Rule" id="MF_01628"/>
    </source>
</evidence>
<dbReference type="GO" id="GO:0005829">
    <property type="term" value="C:cytosol"/>
    <property type="evidence" value="ECO:0007669"/>
    <property type="project" value="TreeGrafter"/>
</dbReference>
<dbReference type="InterPro" id="IPR013102">
    <property type="entry name" value="PYNP_C"/>
</dbReference>
<name>A0A846N320_9PROT</name>
<keyword evidence="4 7" id="KW-0328">Glycosyltransferase</keyword>
<protein>
    <recommendedName>
        <fullName evidence="3 7">Thymidine phosphorylase</fullName>
        <ecNumber evidence="3 7">2.4.2.4</ecNumber>
    </recommendedName>
    <alternativeName>
        <fullName evidence="7">TdRPase</fullName>
    </alternativeName>
</protein>
<dbReference type="NCBIfam" id="TIGR02643">
    <property type="entry name" value="T_phosphoryl"/>
    <property type="match status" value="1"/>
</dbReference>
<dbReference type="NCBIfam" id="TIGR02644">
    <property type="entry name" value="Y_phosphoryl"/>
    <property type="match status" value="1"/>
</dbReference>
<dbReference type="GO" id="GO:0046104">
    <property type="term" value="P:thymidine metabolic process"/>
    <property type="evidence" value="ECO:0007669"/>
    <property type="project" value="UniProtKB-UniRule"/>
</dbReference>
<comment type="catalytic activity">
    <reaction evidence="6 7">
        <text>thymidine + phosphate = 2-deoxy-alpha-D-ribose 1-phosphate + thymine</text>
        <dbReference type="Rhea" id="RHEA:16037"/>
        <dbReference type="ChEBI" id="CHEBI:17748"/>
        <dbReference type="ChEBI" id="CHEBI:17821"/>
        <dbReference type="ChEBI" id="CHEBI:43474"/>
        <dbReference type="ChEBI" id="CHEBI:57259"/>
        <dbReference type="EC" id="2.4.2.4"/>
    </reaction>
</comment>
<dbReference type="InterPro" id="IPR000053">
    <property type="entry name" value="Thymidine/pyrmidine_PPase"/>
</dbReference>
<comment type="function">
    <text evidence="7">The enzymes which catalyze the reversible phosphorolysis of pyrimidine nucleosides are involved in the degradation of these compounds and in their utilization as carbon and energy sources, or in the rescue of pyrimidine bases for nucleotide synthesis.</text>
</comment>
<evidence type="ECO:0000256" key="3">
    <source>
        <dbReference type="ARBA" id="ARBA00011892"/>
    </source>
</evidence>
<dbReference type="FunFam" id="3.40.1030.10:FF:000003">
    <property type="entry name" value="Pyrimidine-nucleoside phosphorylase"/>
    <property type="match status" value="1"/>
</dbReference>
<dbReference type="AlphaFoldDB" id="A0A846N320"/>
<dbReference type="Pfam" id="PF02885">
    <property type="entry name" value="Glycos_trans_3N"/>
    <property type="match status" value="1"/>
</dbReference>
<dbReference type="Pfam" id="PF07831">
    <property type="entry name" value="PYNP_C"/>
    <property type="match status" value="1"/>
</dbReference>
<dbReference type="HAMAP" id="MF_01628">
    <property type="entry name" value="Thymid_phosp"/>
    <property type="match status" value="1"/>
</dbReference>
<comment type="pathway">
    <text evidence="7">Pyrimidine metabolism; dTMP biosynthesis via salvage pathway; dTMP from thymine: step 1/2.</text>
</comment>
<dbReference type="InterPro" id="IPR036566">
    <property type="entry name" value="PYNP-like_C_sf"/>
</dbReference>
<evidence type="ECO:0000256" key="6">
    <source>
        <dbReference type="ARBA" id="ARBA00048550"/>
    </source>
</evidence>
<dbReference type="SMART" id="SM00941">
    <property type="entry name" value="PYNP_C"/>
    <property type="match status" value="1"/>
</dbReference>
<evidence type="ECO:0000313" key="10">
    <source>
        <dbReference type="Proteomes" id="UP000570514"/>
    </source>
</evidence>
<evidence type="ECO:0000256" key="2">
    <source>
        <dbReference type="ARBA" id="ARBA00011738"/>
    </source>
</evidence>
<sequence length="435" mass="45538">MLPQEIIRKKRDGFELSEENIAEFITGVTKSAVTEAQISAFTMAVFFRGMSFPERVALTRAMTHSGTVLDWGDFGPVLDKHSTGGVGDKVSLMLAPMVAACGGYVPMISGRGLGHTGGTLDKMQAIPGYNATPDLMTLRDVVKKTGCAIIGQTSDLAPADQRIYAVRDVTATVESIPLICASILSKKIAAGLQGLVMDVKLGTGAFMENLNDATDLAETIVKIAGGAGLPTAAILTDMNEVLGLTAGNAIEVQEAVEYLTGTHREHRLHEITKALVGQMLVLGKLAATPEEGAAKAQEALDSGKAAEKFQEMVSALGGPHDFLTQSLKYLDKAPLTVPFKAARSGVIAGEKTRAIGLAVVDLGGGRRKTSDVVDMGVGISGFLPVGTKVQAGDTIALIHAKDEADAARAAKTLEEAIEIADTAPPARPLIHARVM</sequence>
<dbReference type="NCBIfam" id="NF004490">
    <property type="entry name" value="PRK05820.1"/>
    <property type="match status" value="1"/>
</dbReference>
<organism evidence="9 10">
    <name type="scientific">Rhizomicrobium palustre</name>
    <dbReference type="NCBI Taxonomy" id="189966"/>
    <lineage>
        <taxon>Bacteria</taxon>
        <taxon>Pseudomonadati</taxon>
        <taxon>Pseudomonadota</taxon>
        <taxon>Alphaproteobacteria</taxon>
        <taxon>Micropepsales</taxon>
        <taxon>Micropepsaceae</taxon>
        <taxon>Rhizomicrobium</taxon>
    </lineage>
</organism>
<comment type="caution">
    <text evidence="9">The sequence shown here is derived from an EMBL/GenBank/DDBJ whole genome shotgun (WGS) entry which is preliminary data.</text>
</comment>
<dbReference type="Gene3D" id="1.20.970.10">
    <property type="entry name" value="Transferase, Pyrimidine Nucleoside Phosphorylase, Chain C"/>
    <property type="match status" value="1"/>
</dbReference>
<dbReference type="InterPro" id="IPR017459">
    <property type="entry name" value="Glycosyl_Trfase_fam3_N_dom"/>
</dbReference>
<dbReference type="InterPro" id="IPR013465">
    <property type="entry name" value="Thymidine_Pase"/>
</dbReference>
<dbReference type="SUPFAM" id="SSF54680">
    <property type="entry name" value="Pyrimidine nucleoside phosphorylase C-terminal domain"/>
    <property type="match status" value="1"/>
</dbReference>
<dbReference type="PANTHER" id="PTHR10515:SF0">
    <property type="entry name" value="THYMIDINE PHOSPHORYLASE"/>
    <property type="match status" value="1"/>
</dbReference>
<dbReference type="PANTHER" id="PTHR10515">
    <property type="entry name" value="THYMIDINE PHOSPHORYLASE"/>
    <property type="match status" value="1"/>
</dbReference>
<dbReference type="UniPathway" id="UPA00578">
    <property type="reaction ID" value="UER00638"/>
</dbReference>
<dbReference type="EC" id="2.4.2.4" evidence="3 7"/>
<dbReference type="Gene3D" id="3.90.1170.30">
    <property type="entry name" value="Pyrimidine nucleoside phosphorylase-like, C-terminal domain"/>
    <property type="match status" value="1"/>
</dbReference>
<reference evidence="9 10" key="1">
    <citation type="submission" date="2020-03" db="EMBL/GenBank/DDBJ databases">
        <title>Genomic Encyclopedia of Type Strains, Phase IV (KMG-IV): sequencing the most valuable type-strain genomes for metagenomic binning, comparative biology and taxonomic classification.</title>
        <authorList>
            <person name="Goeker M."/>
        </authorList>
    </citation>
    <scope>NUCLEOTIDE SEQUENCE [LARGE SCALE GENOMIC DNA]</scope>
    <source>
        <strain evidence="9 10">DSM 19867</strain>
    </source>
</reference>
<dbReference type="Pfam" id="PF00591">
    <property type="entry name" value="Glycos_transf_3"/>
    <property type="match status" value="1"/>
</dbReference>
<gene>
    <name evidence="7" type="primary">deoA</name>
    <name evidence="9" type="ORF">FHS83_002999</name>
</gene>
<dbReference type="InterPro" id="IPR035902">
    <property type="entry name" value="Nuc_phospho_transferase"/>
</dbReference>
<evidence type="ECO:0000313" key="9">
    <source>
        <dbReference type="EMBL" id="NIK89681.1"/>
    </source>
</evidence>
<accession>A0A846N320</accession>
<dbReference type="GO" id="GO:0006206">
    <property type="term" value="P:pyrimidine nucleobase metabolic process"/>
    <property type="evidence" value="ECO:0007669"/>
    <property type="project" value="InterPro"/>
</dbReference>
<dbReference type="Gene3D" id="3.40.1030.10">
    <property type="entry name" value="Nucleoside phosphorylase/phosphoribosyltransferase catalytic domain"/>
    <property type="match status" value="1"/>
</dbReference>
<dbReference type="PIRSF" id="PIRSF000478">
    <property type="entry name" value="TP_PyNP"/>
    <property type="match status" value="1"/>
</dbReference>
<keyword evidence="10" id="KW-1185">Reference proteome</keyword>